<accession>A0A6V7XC90</accession>
<gene>
    <name evidence="2" type="ORF">MENT_LOCUS50150</name>
</gene>
<protein>
    <submittedName>
        <fullName evidence="2">Uncharacterized protein</fullName>
    </submittedName>
</protein>
<sequence>MSSINIYCLIFVFSTLYLFKFMTGNKCVPKYGEGCHGSKNCCPNLQCTRTFAIGGRGSKRPRHQCLQSPCSTSGCTYKI</sequence>
<comment type="caution">
    <text evidence="2">The sequence shown here is derived from an EMBL/GenBank/DDBJ whole genome shotgun (WGS) entry which is preliminary data.</text>
</comment>
<keyword evidence="1" id="KW-0812">Transmembrane</keyword>
<organism evidence="2 3">
    <name type="scientific">Meloidogyne enterolobii</name>
    <name type="common">Root-knot nematode worm</name>
    <name type="synonym">Meloidogyne mayaguensis</name>
    <dbReference type="NCBI Taxonomy" id="390850"/>
    <lineage>
        <taxon>Eukaryota</taxon>
        <taxon>Metazoa</taxon>
        <taxon>Ecdysozoa</taxon>
        <taxon>Nematoda</taxon>
        <taxon>Chromadorea</taxon>
        <taxon>Rhabditida</taxon>
        <taxon>Tylenchina</taxon>
        <taxon>Tylenchomorpha</taxon>
        <taxon>Tylenchoidea</taxon>
        <taxon>Meloidogynidae</taxon>
        <taxon>Meloidogyninae</taxon>
        <taxon>Meloidogyne</taxon>
    </lineage>
</organism>
<dbReference type="AlphaFoldDB" id="A0A6V7XC90"/>
<dbReference type="EMBL" id="CAJEWN010001378">
    <property type="protein sequence ID" value="CAD2196946.1"/>
    <property type="molecule type" value="Genomic_DNA"/>
</dbReference>
<evidence type="ECO:0000256" key="1">
    <source>
        <dbReference type="SAM" id="Phobius"/>
    </source>
</evidence>
<dbReference type="Proteomes" id="UP000580250">
    <property type="component" value="Unassembled WGS sequence"/>
</dbReference>
<proteinExistence type="predicted"/>
<evidence type="ECO:0000313" key="2">
    <source>
        <dbReference type="EMBL" id="CAD2196946.1"/>
    </source>
</evidence>
<feature type="transmembrane region" description="Helical" evidence="1">
    <location>
        <begin position="6"/>
        <end position="23"/>
    </location>
</feature>
<keyword evidence="1" id="KW-1133">Transmembrane helix</keyword>
<keyword evidence="1" id="KW-0472">Membrane</keyword>
<reference evidence="2 3" key="1">
    <citation type="submission" date="2020-08" db="EMBL/GenBank/DDBJ databases">
        <authorList>
            <person name="Koutsovoulos G."/>
            <person name="Danchin GJ E."/>
        </authorList>
    </citation>
    <scope>NUCLEOTIDE SEQUENCE [LARGE SCALE GENOMIC DNA]</scope>
</reference>
<name>A0A6V7XC90_MELEN</name>
<evidence type="ECO:0000313" key="3">
    <source>
        <dbReference type="Proteomes" id="UP000580250"/>
    </source>
</evidence>